<name>A0A813MCW5_9BILA</name>
<proteinExistence type="predicted"/>
<dbReference type="OrthoDB" id="6134417at2759"/>
<feature type="region of interest" description="Disordered" evidence="1">
    <location>
        <begin position="66"/>
        <end position="90"/>
    </location>
</feature>
<dbReference type="Proteomes" id="UP000663879">
    <property type="component" value="Unassembled WGS sequence"/>
</dbReference>
<dbReference type="InterPro" id="IPR015943">
    <property type="entry name" value="WD40/YVTN_repeat-like_dom_sf"/>
</dbReference>
<feature type="region of interest" description="Disordered" evidence="1">
    <location>
        <begin position="1"/>
        <end position="31"/>
    </location>
</feature>
<accession>A0A813MCW5</accession>
<feature type="compositionally biased region" description="Low complexity" evidence="1">
    <location>
        <begin position="73"/>
        <end position="90"/>
    </location>
</feature>
<protein>
    <submittedName>
        <fullName evidence="2">Uncharacterized protein</fullName>
    </submittedName>
</protein>
<comment type="caution">
    <text evidence="2">The sequence shown here is derived from an EMBL/GenBank/DDBJ whole genome shotgun (WGS) entry which is preliminary data.</text>
</comment>
<dbReference type="SUPFAM" id="SSF50978">
    <property type="entry name" value="WD40 repeat-like"/>
    <property type="match status" value="1"/>
</dbReference>
<feature type="compositionally biased region" description="Acidic residues" evidence="1">
    <location>
        <begin position="1566"/>
        <end position="1584"/>
    </location>
</feature>
<sequence>MGCACSRTHLSRDKNDTRTKSKHDNETDLGNTSLNKYLKITNSNDTETTIRGDHINECLNNDLKSKKRRHKNLSSNYESSNLSKSSQKLSSTNSILKPFTNLFSLKDKRSSSNTLTDSLILNCSEPNGTSQNAQPVSHSSNQLCVNLDDSNRNSQSQLRSLSQQPLSVYSIYNLPIRTQYLLNSHDDIEKLNVFYQSSEHESSKQNSFKKLNNEIQLYISLPDFNNDLETSNDNLLKSNLKLVTKHIVDDYLKPGQDVNELQNSCLFDYLRFYCAQHKNNNCDLNVINLNCYNRRKNSTKNKCDFDLSNKYFRRALGVAILNDLLNIKKNGNFYNHQYNRFLSSYSIFVIYLSESQIEQETLDDLLCPDQIDINDYRNHLEKKLQSLDLIDLFQKYYKLDKNLQSYCLEIDFFNSQSFCDDLKRLYDFFIKIEVEFLSQNETSFRLKYLKSIQQQEIEIIVKHSDPQSIIWVNMTKSDANYNRSNSVDFNQMRYTNILNLLQSKVLTNKYKHFSSENLHSSSQGPPENVLNEFIYNSVKALIDNFTIELIKNQNEMIALKIDKQLSEEIFKHYNYFSYLRRLKFSNSSSFKLESILHEYLNDKSSSYSHPLIIYNDSNNECSNDSKNHAESNNCLNILMSKWLNKLIDSNSQKLSDFNAKPSIIYRYCNHSILSSDLITLIQSILHQLCYIIGIHEACAFDCPETLYENISKGLDNYFSKADNDRKEILIILNNLDSLIKTKHECNQIELFLTKLYSNLKQSRLKLILTFSTMESSQDLIDSLNNFFSSFKKTINPINFNFQCSNQYTKFQNQILKNSKFQKMLNLTNYLLSQFRYGIKQSEFLDLMTSSNEIIHLEHSDLNQSLNLIWYAIKYFTNSLGILNENNQLLFRVTLENNPNQIEFNEFVYLFYNRSDSKLSQKTKMITNFKNRRVFHELPKCFYQTNKELSLGLKDVFIKEFILNPKWLLNKSYMCSSILYILHDLNYFKSLFNIDDEENQKLKQFENFLFNNLYNLNQDQNQLYLMTKLDTQLEHIFTNLDFFNKSNNLNSYPQLFKIRENNFLDRAYLYHLDHLNKELNFFSKILYLSKGFFLTLSEQPYNEIKIWKICSYNFLDHRLELIRTIKFNKTPKDVRLINKHTAVVLIERNLHLIDLNKCVHLFDLNSTMNPNLALFELHDSNHVVLLARNRLSVILMKVPSNENEIDIVDHEKTTPFLNSSSNNDNMFLFKVGEDRYLNSLLVSKNGKIMVCGDEVQKPFPLLVWNLNQRKLVYDLRQAKHEFITSISSISSSGKYVVSACQEEGEPKNCLIVYDLTTGQLYKKLKAKENFVSVEISEESNVIIACLENSQIFVYNLEDGSKKFTINSNRFPVNKIKLLDSNEFYKNYFLTYDTHGYDLTIRLWDMTKGDQLISSVTCPSRIISLDVNSSVLNFDNLVDKETANCETQDQLFITACLFGIKELYMIKLDYYTNKNKNSKVVFHDYCDDNSLNGLIREINLYGCSFSVIIIDEQISRFVEHTNEIGRFVDEQEMLRIEFNTQSDLDFVNGLPTVRHNVAPPLHEHEVEHEDELEHEVEDEHEDEDENKYENEYKSYQNTNIKMINTSAS</sequence>
<gene>
    <name evidence="2" type="ORF">OXX778_LOCUS1551</name>
</gene>
<feature type="region of interest" description="Disordered" evidence="1">
    <location>
        <begin position="1560"/>
        <end position="1606"/>
    </location>
</feature>
<dbReference type="Gene3D" id="2.130.10.10">
    <property type="entry name" value="YVTN repeat-like/Quinoprotein amine dehydrogenase"/>
    <property type="match status" value="1"/>
</dbReference>
<feature type="compositionally biased region" description="Polar residues" evidence="1">
    <location>
        <begin position="1592"/>
        <end position="1606"/>
    </location>
</feature>
<organism evidence="2 3">
    <name type="scientific">Brachionus calyciflorus</name>
    <dbReference type="NCBI Taxonomy" id="104777"/>
    <lineage>
        <taxon>Eukaryota</taxon>
        <taxon>Metazoa</taxon>
        <taxon>Spiralia</taxon>
        <taxon>Gnathifera</taxon>
        <taxon>Rotifera</taxon>
        <taxon>Eurotatoria</taxon>
        <taxon>Monogononta</taxon>
        <taxon>Pseudotrocha</taxon>
        <taxon>Ploima</taxon>
        <taxon>Brachionidae</taxon>
        <taxon>Brachionus</taxon>
    </lineage>
</organism>
<evidence type="ECO:0000313" key="2">
    <source>
        <dbReference type="EMBL" id="CAF0715148.1"/>
    </source>
</evidence>
<dbReference type="EMBL" id="CAJNOC010000102">
    <property type="protein sequence ID" value="CAF0715148.1"/>
    <property type="molecule type" value="Genomic_DNA"/>
</dbReference>
<feature type="compositionally biased region" description="Basic and acidic residues" evidence="1">
    <location>
        <begin position="10"/>
        <end position="26"/>
    </location>
</feature>
<reference evidence="2" key="1">
    <citation type="submission" date="2021-02" db="EMBL/GenBank/DDBJ databases">
        <authorList>
            <person name="Nowell W R."/>
        </authorList>
    </citation>
    <scope>NUCLEOTIDE SEQUENCE</scope>
    <source>
        <strain evidence="2">Ploen Becks lab</strain>
    </source>
</reference>
<keyword evidence="3" id="KW-1185">Reference proteome</keyword>
<dbReference type="InterPro" id="IPR036322">
    <property type="entry name" value="WD40_repeat_dom_sf"/>
</dbReference>
<evidence type="ECO:0000313" key="3">
    <source>
        <dbReference type="Proteomes" id="UP000663879"/>
    </source>
</evidence>
<evidence type="ECO:0000256" key="1">
    <source>
        <dbReference type="SAM" id="MobiDB-lite"/>
    </source>
</evidence>